<accession>A0AAQ3S3X9</accession>
<protein>
    <recommendedName>
        <fullName evidence="3">F-box associated domain-containing protein</fullName>
    </recommendedName>
</protein>
<dbReference type="AlphaFoldDB" id="A0AAQ3S3X9"/>
<proteinExistence type="predicted"/>
<reference evidence="1 2" key="1">
    <citation type="journal article" date="2023" name="Life. Sci Alliance">
        <title>Evolutionary insights into 3D genome organization and epigenetic landscape of Vigna mungo.</title>
        <authorList>
            <person name="Junaid A."/>
            <person name="Singh B."/>
            <person name="Bhatia S."/>
        </authorList>
    </citation>
    <scope>NUCLEOTIDE SEQUENCE [LARGE SCALE GENOMIC DNA]</scope>
    <source>
        <strain evidence="1">Urdbean</strain>
    </source>
</reference>
<dbReference type="Proteomes" id="UP001374535">
    <property type="component" value="Chromosome 4"/>
</dbReference>
<evidence type="ECO:0000313" key="2">
    <source>
        <dbReference type="Proteomes" id="UP001374535"/>
    </source>
</evidence>
<evidence type="ECO:0000313" key="1">
    <source>
        <dbReference type="EMBL" id="WVZ14779.1"/>
    </source>
</evidence>
<keyword evidence="2" id="KW-1185">Reference proteome</keyword>
<name>A0AAQ3S3X9_VIGMU</name>
<dbReference type="EMBL" id="CP144697">
    <property type="protein sequence ID" value="WVZ14779.1"/>
    <property type="molecule type" value="Genomic_DNA"/>
</dbReference>
<sequence length="150" mass="17416">MTHSEDYGIDGKFYFDGMCHWLSRIHGDLSGKPCLVSFDMSNETYYTTPTPLDIPLDICDNFYIDCVRWYVFILNRSIALMSTYEYNNTFYISILIELGMKETWNKLFTLGSSTCITRSIGGRNMDNILFQTHDGALVWYDLSTQKNYKG</sequence>
<gene>
    <name evidence="1" type="ORF">V8G54_012345</name>
</gene>
<evidence type="ECO:0008006" key="3">
    <source>
        <dbReference type="Google" id="ProtNLM"/>
    </source>
</evidence>
<organism evidence="1 2">
    <name type="scientific">Vigna mungo</name>
    <name type="common">Black gram</name>
    <name type="synonym">Phaseolus mungo</name>
    <dbReference type="NCBI Taxonomy" id="3915"/>
    <lineage>
        <taxon>Eukaryota</taxon>
        <taxon>Viridiplantae</taxon>
        <taxon>Streptophyta</taxon>
        <taxon>Embryophyta</taxon>
        <taxon>Tracheophyta</taxon>
        <taxon>Spermatophyta</taxon>
        <taxon>Magnoliopsida</taxon>
        <taxon>eudicotyledons</taxon>
        <taxon>Gunneridae</taxon>
        <taxon>Pentapetalae</taxon>
        <taxon>rosids</taxon>
        <taxon>fabids</taxon>
        <taxon>Fabales</taxon>
        <taxon>Fabaceae</taxon>
        <taxon>Papilionoideae</taxon>
        <taxon>50 kb inversion clade</taxon>
        <taxon>NPAAA clade</taxon>
        <taxon>indigoferoid/millettioid clade</taxon>
        <taxon>Phaseoleae</taxon>
        <taxon>Vigna</taxon>
    </lineage>
</organism>